<organism evidence="2 3">
    <name type="scientific">Knipowitschia caucasica</name>
    <name type="common">Caucasian dwarf goby</name>
    <name type="synonym">Pomatoschistus caucasicus</name>
    <dbReference type="NCBI Taxonomy" id="637954"/>
    <lineage>
        <taxon>Eukaryota</taxon>
        <taxon>Metazoa</taxon>
        <taxon>Chordata</taxon>
        <taxon>Craniata</taxon>
        <taxon>Vertebrata</taxon>
        <taxon>Euteleostomi</taxon>
        <taxon>Actinopterygii</taxon>
        <taxon>Neopterygii</taxon>
        <taxon>Teleostei</taxon>
        <taxon>Neoteleostei</taxon>
        <taxon>Acanthomorphata</taxon>
        <taxon>Gobiaria</taxon>
        <taxon>Gobiiformes</taxon>
        <taxon>Gobioidei</taxon>
        <taxon>Gobiidae</taxon>
        <taxon>Gobiinae</taxon>
        <taxon>Knipowitschia</taxon>
    </lineage>
</organism>
<reference evidence="2 3" key="1">
    <citation type="submission" date="2024-04" db="EMBL/GenBank/DDBJ databases">
        <authorList>
            <person name="Waldvogel A.-M."/>
            <person name="Schoenle A."/>
        </authorList>
    </citation>
    <scope>NUCLEOTIDE SEQUENCE [LARGE SCALE GENOMIC DNA]</scope>
</reference>
<evidence type="ECO:0000313" key="3">
    <source>
        <dbReference type="Proteomes" id="UP001497482"/>
    </source>
</evidence>
<feature type="compositionally biased region" description="Polar residues" evidence="1">
    <location>
        <begin position="1"/>
        <end position="17"/>
    </location>
</feature>
<proteinExistence type="predicted"/>
<gene>
    <name evidence="2" type="ORF">KC01_LOCUS2063</name>
</gene>
<keyword evidence="3" id="KW-1185">Reference proteome</keyword>
<name>A0AAV2J0W9_KNICA</name>
<sequence length="94" mass="9966">MLPTQTKTRAQTKSSGATVRRALSETDAAHAILNRRVCPCQDARPQAPRPSELSLKVTLQRGSSVGMDPASATPPPCTSTSTSCSILSVLYCHL</sequence>
<accession>A0AAV2J0W9</accession>
<dbReference type="Proteomes" id="UP001497482">
    <property type="component" value="Chromosome 1"/>
</dbReference>
<dbReference type="AlphaFoldDB" id="A0AAV2J0W9"/>
<feature type="region of interest" description="Disordered" evidence="1">
    <location>
        <begin position="1"/>
        <end position="21"/>
    </location>
</feature>
<evidence type="ECO:0000256" key="1">
    <source>
        <dbReference type="SAM" id="MobiDB-lite"/>
    </source>
</evidence>
<dbReference type="EMBL" id="OZ035823">
    <property type="protein sequence ID" value="CAL1569662.1"/>
    <property type="molecule type" value="Genomic_DNA"/>
</dbReference>
<protein>
    <submittedName>
        <fullName evidence="2">Uncharacterized protein</fullName>
    </submittedName>
</protein>
<evidence type="ECO:0000313" key="2">
    <source>
        <dbReference type="EMBL" id="CAL1569662.1"/>
    </source>
</evidence>